<accession>A0A3G4VDS9</accession>
<sequence>MIYFVYQLIGWGCSVATVSKIKAGQYAVSDGRFIIKQGSGWCIVRSNGSHDFGPVPTLAAAKSYVSTGSVPLRDHNTASKHGRRQSKKEFNAHLAAEAKNGNPLPAILWVLVLIGLTFLFTALGK</sequence>
<dbReference type="EMBL" id="CP033577">
    <property type="protein sequence ID" value="AYV22963.1"/>
    <property type="molecule type" value="Genomic_DNA"/>
</dbReference>
<dbReference type="EMBL" id="CP033577">
    <property type="protein sequence ID" value="AYV22964.1"/>
    <property type="molecule type" value="Genomic_DNA"/>
</dbReference>
<evidence type="ECO:0000256" key="1">
    <source>
        <dbReference type="SAM" id="Phobius"/>
    </source>
</evidence>
<protein>
    <submittedName>
        <fullName evidence="2">Uncharacterized protein</fullName>
    </submittedName>
</protein>
<name>A0A3G4VDS9_9VIBR</name>
<keyword evidence="1" id="KW-1133">Transmembrane helix</keyword>
<dbReference type="Proteomes" id="UP000279760">
    <property type="component" value="Chromosome 1"/>
</dbReference>
<keyword evidence="1" id="KW-0472">Membrane</keyword>
<evidence type="ECO:0000313" key="4">
    <source>
        <dbReference type="Proteomes" id="UP000279760"/>
    </source>
</evidence>
<organism evidence="2 4">
    <name type="scientific">Vibrio mediterranei</name>
    <dbReference type="NCBI Taxonomy" id="689"/>
    <lineage>
        <taxon>Bacteria</taxon>
        <taxon>Pseudomonadati</taxon>
        <taxon>Pseudomonadota</taxon>
        <taxon>Gammaproteobacteria</taxon>
        <taxon>Vibrionales</taxon>
        <taxon>Vibrionaceae</taxon>
        <taxon>Vibrio</taxon>
    </lineage>
</organism>
<feature type="transmembrane region" description="Helical" evidence="1">
    <location>
        <begin position="106"/>
        <end position="124"/>
    </location>
</feature>
<proteinExistence type="predicted"/>
<evidence type="ECO:0000313" key="3">
    <source>
        <dbReference type="EMBL" id="AYV22964.1"/>
    </source>
</evidence>
<keyword evidence="1" id="KW-0812">Transmembrane</keyword>
<gene>
    <name evidence="2" type="ORF">ECB94_00245</name>
    <name evidence="3" type="ORF">ECB94_00290</name>
</gene>
<evidence type="ECO:0000313" key="2">
    <source>
        <dbReference type="EMBL" id="AYV22963.1"/>
    </source>
</evidence>
<reference evidence="2 4" key="1">
    <citation type="submission" date="2018-11" db="EMBL/GenBank/DDBJ databases">
        <title>Complete Genome Sequence of Vbrio mediterranei 117-T6: a Potential Pathogen Bacteria Isolated from the Conchocelis of Pyropia.</title>
        <authorList>
            <person name="Liu Q."/>
        </authorList>
    </citation>
    <scope>NUCLEOTIDE SEQUENCE [LARGE SCALE GENOMIC DNA]</scope>
    <source>
        <strain evidence="2 4">117-T6</strain>
    </source>
</reference>
<dbReference type="AlphaFoldDB" id="A0A3G4VDS9"/>